<evidence type="ECO:0000313" key="3">
    <source>
        <dbReference type="EMBL" id="KAD3338352.1"/>
    </source>
</evidence>
<evidence type="ECO:0000256" key="1">
    <source>
        <dbReference type="SAM" id="MobiDB-lite"/>
    </source>
</evidence>
<name>A0A5N6MCL4_9ASTR</name>
<comment type="caution">
    <text evidence="2">The sequence shown here is derived from an EMBL/GenBank/DDBJ whole genome shotgun (WGS) entry which is preliminary data.</text>
</comment>
<evidence type="ECO:0000313" key="2">
    <source>
        <dbReference type="EMBL" id="KAD3338334.1"/>
    </source>
</evidence>
<evidence type="ECO:0000313" key="4">
    <source>
        <dbReference type="Proteomes" id="UP000326396"/>
    </source>
</evidence>
<reference evidence="2 4" key="1">
    <citation type="submission" date="2019-05" db="EMBL/GenBank/DDBJ databases">
        <title>Mikania micrantha, genome provides insights into the molecular mechanism of rapid growth.</title>
        <authorList>
            <person name="Liu B."/>
        </authorList>
    </citation>
    <scope>NUCLEOTIDE SEQUENCE [LARGE SCALE GENOMIC DNA]</scope>
    <source>
        <strain evidence="2">NLD-2019</strain>
        <tissue evidence="2">Leaf</tissue>
    </source>
</reference>
<gene>
    <name evidence="2" type="ORF">E3N88_33855</name>
    <name evidence="3" type="ORF">E3N88_33873</name>
</gene>
<sequence length="94" mass="9912">MANNIKVVQNPDTISYLNQREAAEVDEILVGPLGFSVDRLMELVGLSVATAIAEIKIAVKDSKGTHGGWCSQQPCRTTPGEGLEGDRSSDGPSA</sequence>
<dbReference type="OrthoDB" id="414027at2759"/>
<dbReference type="EMBL" id="SZYD01000016">
    <property type="protein sequence ID" value="KAD3338334.1"/>
    <property type="molecule type" value="Genomic_DNA"/>
</dbReference>
<keyword evidence="4" id="KW-1185">Reference proteome</keyword>
<dbReference type="InterPro" id="IPR036652">
    <property type="entry name" value="YjeF_N_dom_sf"/>
</dbReference>
<feature type="compositionally biased region" description="Basic and acidic residues" evidence="1">
    <location>
        <begin position="84"/>
        <end position="94"/>
    </location>
</feature>
<dbReference type="Proteomes" id="UP000326396">
    <property type="component" value="Linkage Group LG6"/>
</dbReference>
<accession>A0A5N6MCL4</accession>
<organism evidence="2 4">
    <name type="scientific">Mikania micrantha</name>
    <name type="common">bitter vine</name>
    <dbReference type="NCBI Taxonomy" id="192012"/>
    <lineage>
        <taxon>Eukaryota</taxon>
        <taxon>Viridiplantae</taxon>
        <taxon>Streptophyta</taxon>
        <taxon>Embryophyta</taxon>
        <taxon>Tracheophyta</taxon>
        <taxon>Spermatophyta</taxon>
        <taxon>Magnoliopsida</taxon>
        <taxon>eudicotyledons</taxon>
        <taxon>Gunneridae</taxon>
        <taxon>Pentapetalae</taxon>
        <taxon>asterids</taxon>
        <taxon>campanulids</taxon>
        <taxon>Asterales</taxon>
        <taxon>Asteraceae</taxon>
        <taxon>Asteroideae</taxon>
        <taxon>Heliantheae alliance</taxon>
        <taxon>Eupatorieae</taxon>
        <taxon>Mikania</taxon>
    </lineage>
</organism>
<dbReference type="Gene3D" id="3.40.50.10260">
    <property type="entry name" value="YjeF N-terminal domain"/>
    <property type="match status" value="1"/>
</dbReference>
<protein>
    <submittedName>
        <fullName evidence="2">Uncharacterized protein</fullName>
    </submittedName>
</protein>
<dbReference type="EMBL" id="SZYD01000016">
    <property type="protein sequence ID" value="KAD3338352.1"/>
    <property type="molecule type" value="Genomic_DNA"/>
</dbReference>
<dbReference type="SUPFAM" id="SSF64153">
    <property type="entry name" value="YjeF N-terminal domain-like"/>
    <property type="match status" value="1"/>
</dbReference>
<dbReference type="AlphaFoldDB" id="A0A5N6MCL4"/>
<feature type="region of interest" description="Disordered" evidence="1">
    <location>
        <begin position="63"/>
        <end position="94"/>
    </location>
</feature>
<proteinExistence type="predicted"/>